<dbReference type="PANTHER" id="PTHR30442:SF0">
    <property type="entry name" value="FE(3+) DICITRATE TRANSPORT PROTEIN FECA"/>
    <property type="match status" value="1"/>
</dbReference>
<evidence type="ECO:0000256" key="6">
    <source>
        <dbReference type="ARBA" id="ARBA00023136"/>
    </source>
</evidence>
<name>A0AAE9XVJ2_9PROT</name>
<feature type="signal peptide" evidence="10">
    <location>
        <begin position="1"/>
        <end position="24"/>
    </location>
</feature>
<evidence type="ECO:0000256" key="3">
    <source>
        <dbReference type="ARBA" id="ARBA00022452"/>
    </source>
</evidence>
<dbReference type="GO" id="GO:0033214">
    <property type="term" value="P:siderophore-iron import into cell"/>
    <property type="evidence" value="ECO:0007669"/>
    <property type="project" value="TreeGrafter"/>
</dbReference>
<dbReference type="AlphaFoldDB" id="A0AAE9XVJ2"/>
<accession>A0AAE9XVJ2</accession>
<dbReference type="RefSeq" id="WP_289505587.1">
    <property type="nucleotide sequence ID" value="NZ_CP116805.1"/>
</dbReference>
<evidence type="ECO:0000256" key="4">
    <source>
        <dbReference type="ARBA" id="ARBA00022692"/>
    </source>
</evidence>
<dbReference type="EMBL" id="CP116805">
    <property type="protein sequence ID" value="WCL55730.1"/>
    <property type="molecule type" value="Genomic_DNA"/>
</dbReference>
<feature type="chain" id="PRO_5042025555" evidence="10">
    <location>
        <begin position="25"/>
        <end position="745"/>
    </location>
</feature>
<evidence type="ECO:0000256" key="8">
    <source>
        <dbReference type="PROSITE-ProRule" id="PRU01360"/>
    </source>
</evidence>
<dbReference type="InterPro" id="IPR037066">
    <property type="entry name" value="Plug_dom_sf"/>
</dbReference>
<keyword evidence="4 8" id="KW-0812">Transmembrane</keyword>
<dbReference type="PROSITE" id="PS52016">
    <property type="entry name" value="TONB_DEPENDENT_REC_3"/>
    <property type="match status" value="1"/>
</dbReference>
<dbReference type="InterPro" id="IPR012910">
    <property type="entry name" value="Plug_dom"/>
</dbReference>
<evidence type="ECO:0000259" key="12">
    <source>
        <dbReference type="Pfam" id="PF07715"/>
    </source>
</evidence>
<dbReference type="Gene3D" id="2.40.170.20">
    <property type="entry name" value="TonB-dependent receptor, beta-barrel domain"/>
    <property type="match status" value="1"/>
</dbReference>
<keyword evidence="5 9" id="KW-0798">TonB box</keyword>
<evidence type="ECO:0000313" key="13">
    <source>
        <dbReference type="EMBL" id="WCL55730.1"/>
    </source>
</evidence>
<dbReference type="Gene3D" id="2.170.130.10">
    <property type="entry name" value="TonB-dependent receptor, plug domain"/>
    <property type="match status" value="1"/>
</dbReference>
<dbReference type="GO" id="GO:0009279">
    <property type="term" value="C:cell outer membrane"/>
    <property type="evidence" value="ECO:0007669"/>
    <property type="project" value="UniProtKB-SubCell"/>
</dbReference>
<dbReference type="Proteomes" id="UP001217500">
    <property type="component" value="Chromosome"/>
</dbReference>
<keyword evidence="14" id="KW-1185">Reference proteome</keyword>
<keyword evidence="3 8" id="KW-1134">Transmembrane beta strand</keyword>
<dbReference type="InterPro" id="IPR039426">
    <property type="entry name" value="TonB-dep_rcpt-like"/>
</dbReference>
<evidence type="ECO:0000256" key="7">
    <source>
        <dbReference type="ARBA" id="ARBA00023237"/>
    </source>
</evidence>
<dbReference type="InterPro" id="IPR000531">
    <property type="entry name" value="Beta-barrel_TonB"/>
</dbReference>
<keyword evidence="6 8" id="KW-0472">Membrane</keyword>
<evidence type="ECO:0000259" key="11">
    <source>
        <dbReference type="Pfam" id="PF00593"/>
    </source>
</evidence>
<evidence type="ECO:0000256" key="5">
    <source>
        <dbReference type="ARBA" id="ARBA00023077"/>
    </source>
</evidence>
<feature type="domain" description="TonB-dependent receptor-like beta-barrel" evidence="11">
    <location>
        <begin position="305"/>
        <end position="715"/>
    </location>
</feature>
<keyword evidence="7 8" id="KW-0998">Cell outer membrane</keyword>
<feature type="domain" description="TonB-dependent receptor plug" evidence="12">
    <location>
        <begin position="56"/>
        <end position="165"/>
    </location>
</feature>
<gene>
    <name evidence="13" type="ORF">PH603_08170</name>
</gene>
<comment type="similarity">
    <text evidence="8 9">Belongs to the TonB-dependent receptor family.</text>
</comment>
<dbReference type="InterPro" id="IPR036942">
    <property type="entry name" value="Beta-barrel_TonB_sf"/>
</dbReference>
<sequence>MSTKTFPVLATLTAICALTVGASADVASEAGSAEDIAFIEPAIERIQVIGRKTERSSIAGSATRLDEEDLQVFRHTDIQRVLRAVPGVSIQEEDGYGLRPNIGMRGTGTDRSAKITLMEDGVLIAPAPYAAPAAYYFPTTARMEAIEVRKGSSAVKFGPRTVGGALNLVSRSIPDDVAGFLDARGGSDSFYALHGAIGGTLDNLGGLIEAYRSNNDGFKTLANGGDTGFEVEDYLAKARITTSEDATVFQSLEIKLSKTKNDSNETYLGLSREDFEADPYQRYAASERDRMETDHEQIALTHVLRVADIELVTTAYQNDFERDWFKFDDLFLNGASVSAAGVLANPASNPLAYAYLRGTADSPAGAIRLQHNARTYGAKGVQSLLALPFTTGAASHDLEVSVRYHEDYESRLQYRESFTMKDGHLSFASAGAPGSSGNRKVAANAWAAMVQDTITFGSLTLVPGVRFETIELSRTDWASNDPGRTGTATTLPAKRIKAAVPGLGISYDLDNGVTLTGGVFKGFNPPAVGEGDVREEESLNIEAGAIVDLGAFHGEAIIYVNDYDNILGTCTASVACNTGDIGDQFNGGKAVIKGLEVAGGYSFVVADGFTVPVSLTYTFTDAEFRTSFSSGFWGSVEKGDALPYVARHQVTVGASVVTEPFTVSLQGNYVNAARTTAGQGAIPADEKVDGRFVLDASAQWRVTEHVELYAIAQNLLDATYAVSVHPIGLRPGAPRTLIGGVKFSF</sequence>
<evidence type="ECO:0000256" key="1">
    <source>
        <dbReference type="ARBA" id="ARBA00004571"/>
    </source>
</evidence>
<proteinExistence type="inferred from homology"/>
<evidence type="ECO:0000313" key="14">
    <source>
        <dbReference type="Proteomes" id="UP001217500"/>
    </source>
</evidence>
<dbReference type="KEGG" id="gso:PH603_08170"/>
<organism evidence="13 14">
    <name type="scientific">Gimibacter soli</name>
    <dbReference type="NCBI Taxonomy" id="3024400"/>
    <lineage>
        <taxon>Bacteria</taxon>
        <taxon>Pseudomonadati</taxon>
        <taxon>Pseudomonadota</taxon>
        <taxon>Alphaproteobacteria</taxon>
        <taxon>Kordiimonadales</taxon>
        <taxon>Temperatibacteraceae</taxon>
        <taxon>Gimibacter</taxon>
    </lineage>
</organism>
<dbReference type="Pfam" id="PF00593">
    <property type="entry name" value="TonB_dep_Rec_b-barrel"/>
    <property type="match status" value="1"/>
</dbReference>
<keyword evidence="13" id="KW-0675">Receptor</keyword>
<dbReference type="SUPFAM" id="SSF56935">
    <property type="entry name" value="Porins"/>
    <property type="match status" value="1"/>
</dbReference>
<evidence type="ECO:0000256" key="9">
    <source>
        <dbReference type="RuleBase" id="RU003357"/>
    </source>
</evidence>
<keyword evidence="2 8" id="KW-0813">Transport</keyword>
<comment type="subcellular location">
    <subcellularLocation>
        <location evidence="1 8">Cell outer membrane</location>
        <topology evidence="1 8">Multi-pass membrane protein</topology>
    </subcellularLocation>
</comment>
<protein>
    <submittedName>
        <fullName evidence="13">TonB-dependent receptor</fullName>
    </submittedName>
</protein>
<reference evidence="13" key="1">
    <citation type="submission" date="2023-01" db="EMBL/GenBank/DDBJ databases">
        <title>The genome sequence of Kordiimonadaceae bacterium 6D33.</title>
        <authorList>
            <person name="Liu Y."/>
        </authorList>
    </citation>
    <scope>NUCLEOTIDE SEQUENCE</scope>
    <source>
        <strain evidence="13">6D33</strain>
    </source>
</reference>
<dbReference type="PANTHER" id="PTHR30442">
    <property type="entry name" value="IRON III DICITRATE TRANSPORT PROTEIN FECA"/>
    <property type="match status" value="1"/>
</dbReference>
<evidence type="ECO:0000256" key="10">
    <source>
        <dbReference type="SAM" id="SignalP"/>
    </source>
</evidence>
<dbReference type="Pfam" id="PF07715">
    <property type="entry name" value="Plug"/>
    <property type="match status" value="1"/>
</dbReference>
<keyword evidence="10" id="KW-0732">Signal</keyword>
<evidence type="ECO:0000256" key="2">
    <source>
        <dbReference type="ARBA" id="ARBA00022448"/>
    </source>
</evidence>